<feature type="domain" description="DUF11" evidence="1">
    <location>
        <begin position="22"/>
        <end position="142"/>
    </location>
</feature>
<organism evidence="2 3">
    <name type="scientific">Tahibacter amnicola</name>
    <dbReference type="NCBI Taxonomy" id="2976241"/>
    <lineage>
        <taxon>Bacteria</taxon>
        <taxon>Pseudomonadati</taxon>
        <taxon>Pseudomonadota</taxon>
        <taxon>Gammaproteobacteria</taxon>
        <taxon>Lysobacterales</taxon>
        <taxon>Rhodanobacteraceae</taxon>
        <taxon>Tahibacter</taxon>
    </lineage>
</organism>
<name>A0ABY6B7T6_9GAMM</name>
<sequence length="299" mass="31082">MTDTAPGNNSATDTDTLVPLPDVALTITDNRTRAAVGRPVNYIISVTNSAGPGSATAVVTDALPAGLFNGSWVCIPFGGATCADGNGNTLSDTITLPVGAQVAYVYSATAIYGDANDQIINTASVALTNGPDPAPANNSATDTDLLVLFKDGFDGTPLMVPLQVGTGDAHVAATLRIDATLLNRLSMVPTAVASGSAASGRTLFTLELARFGNDIVLRALTMNSRGWSEISDWQNVADANPHLLTFAWQSASGQNGDGYLNLDTGGASVMIAGRNEHDRLTLLWVRVENTVPWLNVITH</sequence>
<dbReference type="InterPro" id="IPR047589">
    <property type="entry name" value="DUF11_rpt"/>
</dbReference>
<evidence type="ECO:0000259" key="1">
    <source>
        <dbReference type="Pfam" id="PF01345"/>
    </source>
</evidence>
<dbReference type="EMBL" id="CP104694">
    <property type="protein sequence ID" value="UXI65954.1"/>
    <property type="molecule type" value="Genomic_DNA"/>
</dbReference>
<keyword evidence="3" id="KW-1185">Reference proteome</keyword>
<protein>
    <submittedName>
        <fullName evidence="2">DUF11 domain-containing protein</fullName>
    </submittedName>
</protein>
<proteinExistence type="predicted"/>
<reference evidence="2" key="1">
    <citation type="submission" date="2022-09" db="EMBL/GenBank/DDBJ databases">
        <title>Tahibacter sp. nov., isolated from a fresh water.</title>
        <authorList>
            <person name="Baek J.H."/>
            <person name="Lee J.K."/>
            <person name="Kim J.M."/>
            <person name="Jeon C.O."/>
        </authorList>
    </citation>
    <scope>NUCLEOTIDE SEQUENCE</scope>
    <source>
        <strain evidence="2">W38</strain>
    </source>
</reference>
<dbReference type="InterPro" id="IPR001434">
    <property type="entry name" value="OmcB-like_DUF11"/>
</dbReference>
<dbReference type="NCBIfam" id="TIGR01451">
    <property type="entry name" value="B_ant_repeat"/>
    <property type="match status" value="1"/>
</dbReference>
<dbReference type="RefSeq" id="WP_261692949.1">
    <property type="nucleotide sequence ID" value="NZ_CP104694.1"/>
</dbReference>
<evidence type="ECO:0000313" key="3">
    <source>
        <dbReference type="Proteomes" id="UP001064632"/>
    </source>
</evidence>
<evidence type="ECO:0000313" key="2">
    <source>
        <dbReference type="EMBL" id="UXI65954.1"/>
    </source>
</evidence>
<dbReference type="Proteomes" id="UP001064632">
    <property type="component" value="Chromosome"/>
</dbReference>
<dbReference type="Pfam" id="PF01345">
    <property type="entry name" value="DUF11"/>
    <property type="match status" value="1"/>
</dbReference>
<accession>A0ABY6B7T6</accession>
<gene>
    <name evidence="2" type="ORF">N4264_14440</name>
</gene>